<comment type="caution">
    <text evidence="3">The sequence shown here is derived from an EMBL/GenBank/DDBJ whole genome shotgun (WGS) entry which is preliminary data.</text>
</comment>
<dbReference type="AlphaFoldDB" id="A0AAV4N690"/>
<sequence length="522" mass="60614">MENRSLALRYLSDALNLDSNGSYQAAFTKYLQSLHVLTLYLNEMFASLGFQNMIEKNKEIKKVLNMVHECSDRIAVIVDSGKKNSAVNVIHKKVSDNVLTDIDIMDSKSSKFPAFEKLQNDNLQLLKRYQWRFERAADKNAKANLKLELERQLIENDMIAKKKFDIERVQWMEQEMKKLLETKKNLNDKQKEKQELYLTVLQYTKTETWPCTWELSSSEMMPKEAAKKIFQKTVRCSGHPLAQWLLVMQTNIKREIDTMLKHHSDYQVLLPEPSLILEENKLNISEFPDEFIIETSISGTIHISKKILLSLQKFLGTISSEITDTIENILEIFYLIYKSLLPEDSEEICHRLIETHILDTIWSNLIILFRITNIPSEYKIVETMIYHRNSDPAKFGFSNDENIDSEVYENSICLLQNVIKSNSMTEKLRCIVNVAKTICGNPNNQLNPNRRKLGADDLIPLLCYIIVKSGLPQLSSECFAIEQLFDMKYMFGEEGYALSSFLTALKYIEIRTVIDEEHNEQD</sequence>
<dbReference type="GO" id="GO:0030139">
    <property type="term" value="C:endocytic vesicle"/>
    <property type="evidence" value="ECO:0007669"/>
    <property type="project" value="TreeGrafter"/>
</dbReference>
<proteinExistence type="predicted"/>
<dbReference type="SUPFAM" id="SSF109993">
    <property type="entry name" value="VPS9 domain"/>
    <property type="match status" value="1"/>
</dbReference>
<evidence type="ECO:0000256" key="1">
    <source>
        <dbReference type="SAM" id="Coils"/>
    </source>
</evidence>
<organism evidence="3 4">
    <name type="scientific">Caerostris darwini</name>
    <dbReference type="NCBI Taxonomy" id="1538125"/>
    <lineage>
        <taxon>Eukaryota</taxon>
        <taxon>Metazoa</taxon>
        <taxon>Ecdysozoa</taxon>
        <taxon>Arthropoda</taxon>
        <taxon>Chelicerata</taxon>
        <taxon>Arachnida</taxon>
        <taxon>Araneae</taxon>
        <taxon>Araneomorphae</taxon>
        <taxon>Entelegynae</taxon>
        <taxon>Araneoidea</taxon>
        <taxon>Araneidae</taxon>
        <taxon>Caerostris</taxon>
    </lineage>
</organism>
<dbReference type="InterPro" id="IPR003123">
    <property type="entry name" value="VPS9"/>
</dbReference>
<evidence type="ECO:0000313" key="3">
    <source>
        <dbReference type="EMBL" id="GIX80244.1"/>
    </source>
</evidence>
<keyword evidence="1" id="KW-0175">Coiled coil</keyword>
<dbReference type="PROSITE" id="PS51205">
    <property type="entry name" value="VPS9"/>
    <property type="match status" value="1"/>
</dbReference>
<gene>
    <name evidence="3" type="primary">Vps9d1</name>
    <name evidence="3" type="ORF">CDAR_610351</name>
</gene>
<name>A0AAV4N690_9ARAC</name>
<accession>A0AAV4N690</accession>
<dbReference type="InterPro" id="IPR045046">
    <property type="entry name" value="Vps9-like"/>
</dbReference>
<dbReference type="EMBL" id="BPLQ01001276">
    <property type="protein sequence ID" value="GIX80244.1"/>
    <property type="molecule type" value="Genomic_DNA"/>
</dbReference>
<dbReference type="InterPro" id="IPR036181">
    <property type="entry name" value="MIT_dom_sf"/>
</dbReference>
<feature type="domain" description="VPS9" evidence="2">
    <location>
        <begin position="374"/>
        <end position="517"/>
    </location>
</feature>
<dbReference type="GO" id="GO:0005085">
    <property type="term" value="F:guanyl-nucleotide exchange factor activity"/>
    <property type="evidence" value="ECO:0007669"/>
    <property type="project" value="InterPro"/>
</dbReference>
<dbReference type="PANTHER" id="PTHR23101:SF98">
    <property type="entry name" value="VPS9 DOMAIN-CONTAINING PROTEIN 1"/>
    <property type="match status" value="1"/>
</dbReference>
<protein>
    <submittedName>
        <fullName evidence="3">VPS9 domain-containing protein 1</fullName>
    </submittedName>
</protein>
<dbReference type="SMART" id="SM00167">
    <property type="entry name" value="VPS9"/>
    <property type="match status" value="1"/>
</dbReference>
<dbReference type="InterPro" id="IPR037191">
    <property type="entry name" value="VPS9_dom_sf"/>
</dbReference>
<reference evidence="3 4" key="1">
    <citation type="submission" date="2021-06" db="EMBL/GenBank/DDBJ databases">
        <title>Caerostris darwini draft genome.</title>
        <authorList>
            <person name="Kono N."/>
            <person name="Arakawa K."/>
        </authorList>
    </citation>
    <scope>NUCLEOTIDE SEQUENCE [LARGE SCALE GENOMIC DNA]</scope>
</reference>
<dbReference type="GO" id="GO:0016192">
    <property type="term" value="P:vesicle-mediated transport"/>
    <property type="evidence" value="ECO:0007669"/>
    <property type="project" value="InterPro"/>
</dbReference>
<dbReference type="Proteomes" id="UP001054837">
    <property type="component" value="Unassembled WGS sequence"/>
</dbReference>
<dbReference type="Pfam" id="PF02204">
    <property type="entry name" value="VPS9"/>
    <property type="match status" value="1"/>
</dbReference>
<dbReference type="GO" id="GO:0005829">
    <property type="term" value="C:cytosol"/>
    <property type="evidence" value="ECO:0007669"/>
    <property type="project" value="TreeGrafter"/>
</dbReference>
<dbReference type="GO" id="GO:0031267">
    <property type="term" value="F:small GTPase binding"/>
    <property type="evidence" value="ECO:0007669"/>
    <property type="project" value="TreeGrafter"/>
</dbReference>
<dbReference type="Gene3D" id="1.20.1050.80">
    <property type="entry name" value="VPS9 domain"/>
    <property type="match status" value="1"/>
</dbReference>
<dbReference type="PANTHER" id="PTHR23101">
    <property type="entry name" value="RAB GDP/GTP EXCHANGE FACTOR"/>
    <property type="match status" value="1"/>
</dbReference>
<evidence type="ECO:0000259" key="2">
    <source>
        <dbReference type="PROSITE" id="PS51205"/>
    </source>
</evidence>
<dbReference type="SUPFAM" id="SSF116846">
    <property type="entry name" value="MIT domain"/>
    <property type="match status" value="1"/>
</dbReference>
<evidence type="ECO:0000313" key="4">
    <source>
        <dbReference type="Proteomes" id="UP001054837"/>
    </source>
</evidence>
<keyword evidence="4" id="KW-1185">Reference proteome</keyword>
<feature type="coiled-coil region" evidence="1">
    <location>
        <begin position="169"/>
        <end position="199"/>
    </location>
</feature>